<dbReference type="Pfam" id="PF01243">
    <property type="entry name" value="PNPOx_N"/>
    <property type="match status" value="1"/>
</dbReference>
<dbReference type="GO" id="GO:0005829">
    <property type="term" value="C:cytosol"/>
    <property type="evidence" value="ECO:0007669"/>
    <property type="project" value="TreeGrafter"/>
</dbReference>
<dbReference type="InterPro" id="IPR012349">
    <property type="entry name" value="Split_barrel_FMN-bd"/>
</dbReference>
<evidence type="ECO:0000313" key="4">
    <source>
        <dbReference type="Proteomes" id="UP000309128"/>
    </source>
</evidence>
<dbReference type="OrthoDB" id="9812086at2"/>
<proteinExistence type="predicted"/>
<sequence>MARTRFARARVARLGTVGDGGAPHLVPIVFAMVAETVVTAVDHKPKTTANLRRIRNIRGNPQVSLLVDRYEDDWAQLWWVRADGLARVVEGGMERETALDALVAKYPQYRERRPTGPVIVVGVTRWTAWSASGLDTGSP</sequence>
<dbReference type="SUPFAM" id="SSF50475">
    <property type="entry name" value="FMN-binding split barrel"/>
    <property type="match status" value="1"/>
</dbReference>
<dbReference type="GO" id="GO:0016627">
    <property type="term" value="F:oxidoreductase activity, acting on the CH-CH group of donors"/>
    <property type="evidence" value="ECO:0007669"/>
    <property type="project" value="TreeGrafter"/>
</dbReference>
<dbReference type="InterPro" id="IPR052019">
    <property type="entry name" value="F420H2_bilvrd_red/Heme_oxyg"/>
</dbReference>
<evidence type="ECO:0000313" key="3">
    <source>
        <dbReference type="EMBL" id="TMR14869.1"/>
    </source>
</evidence>
<accession>A0A5S4FB41</accession>
<name>A0A5S4FB41_9ACTN</name>
<evidence type="ECO:0000259" key="2">
    <source>
        <dbReference type="Pfam" id="PF01243"/>
    </source>
</evidence>
<dbReference type="EMBL" id="VCKY01000106">
    <property type="protein sequence ID" value="TMR14869.1"/>
    <property type="molecule type" value="Genomic_DNA"/>
</dbReference>
<comment type="caution">
    <text evidence="3">The sequence shown here is derived from an EMBL/GenBank/DDBJ whole genome shotgun (WGS) entry which is preliminary data.</text>
</comment>
<feature type="domain" description="Pyridoxamine 5'-phosphate oxidase N-terminal" evidence="2">
    <location>
        <begin position="3"/>
        <end position="129"/>
    </location>
</feature>
<dbReference type="Gene3D" id="2.30.110.10">
    <property type="entry name" value="Electron Transport, Fmn-binding Protein, Chain A"/>
    <property type="match status" value="1"/>
</dbReference>
<dbReference type="PANTHER" id="PTHR35176:SF2">
    <property type="entry name" value="F420H(2)-DEPENDENT REDUCTASE RV1155"/>
    <property type="match status" value="1"/>
</dbReference>
<dbReference type="InterPro" id="IPR011576">
    <property type="entry name" value="Pyridox_Oxase_N"/>
</dbReference>
<keyword evidence="4" id="KW-1185">Reference proteome</keyword>
<protein>
    <submittedName>
        <fullName evidence="3">TIGR03668 family PPOX class F420-dependent oxidoreductase</fullName>
    </submittedName>
</protein>
<dbReference type="GO" id="GO:0070967">
    <property type="term" value="F:coenzyme F420 binding"/>
    <property type="evidence" value="ECO:0007669"/>
    <property type="project" value="TreeGrafter"/>
</dbReference>
<keyword evidence="1" id="KW-0560">Oxidoreductase</keyword>
<dbReference type="InterPro" id="IPR019967">
    <property type="entry name" value="F420-dep_enz_PPOX_Rv0121"/>
</dbReference>
<dbReference type="AlphaFoldDB" id="A0A5S4FB41"/>
<dbReference type="Proteomes" id="UP000309128">
    <property type="component" value="Unassembled WGS sequence"/>
</dbReference>
<evidence type="ECO:0000256" key="1">
    <source>
        <dbReference type="ARBA" id="ARBA00023002"/>
    </source>
</evidence>
<dbReference type="NCBIfam" id="TIGR03668">
    <property type="entry name" value="Rv0121_F420"/>
    <property type="match status" value="1"/>
</dbReference>
<organism evidence="3 4">
    <name type="scientific">Nonomuraea turkmeniaca</name>
    <dbReference type="NCBI Taxonomy" id="103838"/>
    <lineage>
        <taxon>Bacteria</taxon>
        <taxon>Bacillati</taxon>
        <taxon>Actinomycetota</taxon>
        <taxon>Actinomycetes</taxon>
        <taxon>Streptosporangiales</taxon>
        <taxon>Streptosporangiaceae</taxon>
        <taxon>Nonomuraea</taxon>
    </lineage>
</organism>
<gene>
    <name evidence="3" type="ORF">ETD86_28195</name>
</gene>
<dbReference type="PANTHER" id="PTHR35176">
    <property type="entry name" value="HEME OXYGENASE HI_0854-RELATED"/>
    <property type="match status" value="1"/>
</dbReference>
<reference evidence="3 4" key="1">
    <citation type="submission" date="2019-05" db="EMBL/GenBank/DDBJ databases">
        <title>Draft genome sequence of Nonomuraea turkmeniaca DSM 43926.</title>
        <authorList>
            <person name="Saricaoglu S."/>
            <person name="Isik K."/>
        </authorList>
    </citation>
    <scope>NUCLEOTIDE SEQUENCE [LARGE SCALE GENOMIC DNA]</scope>
    <source>
        <strain evidence="3 4">DSM 43926</strain>
    </source>
</reference>